<evidence type="ECO:0000313" key="4">
    <source>
        <dbReference type="Proteomes" id="UP000324222"/>
    </source>
</evidence>
<keyword evidence="4" id="KW-1185">Reference proteome</keyword>
<comment type="caution">
    <text evidence="3">The sequence shown here is derived from an EMBL/GenBank/DDBJ whole genome shotgun (WGS) entry which is preliminary data.</text>
</comment>
<keyword evidence="1" id="KW-1133">Transmembrane helix</keyword>
<evidence type="ECO:0000259" key="2">
    <source>
        <dbReference type="PROSITE" id="PS50835"/>
    </source>
</evidence>
<reference evidence="3 4" key="1">
    <citation type="submission" date="2019-05" db="EMBL/GenBank/DDBJ databases">
        <title>Another draft genome of Portunus trituberculatus and its Hox gene families provides insights of decapod evolution.</title>
        <authorList>
            <person name="Jeong J.-H."/>
            <person name="Song I."/>
            <person name="Kim S."/>
            <person name="Choi T."/>
            <person name="Kim D."/>
            <person name="Ryu S."/>
            <person name="Kim W."/>
        </authorList>
    </citation>
    <scope>NUCLEOTIDE SEQUENCE [LARGE SCALE GENOMIC DNA]</scope>
    <source>
        <tissue evidence="3">Muscle</tissue>
    </source>
</reference>
<sequence>MCNVPKYRTKNVDCIKRWQELDQTECTQAQHRQRLERDAARAQNMERVRWPVHTARLKTELRGSVARSWLRVTQAGRRDSGIYYCNVTNLAAASVTIHVVPGGFWCLAVLVMIFRKNFRFVCE</sequence>
<dbReference type="OrthoDB" id="6354602at2759"/>
<feature type="domain" description="Ig-like" evidence="2">
    <location>
        <begin position="1"/>
        <end position="96"/>
    </location>
</feature>
<name>A0A5B7HDU5_PORTR</name>
<dbReference type="PROSITE" id="PS50835">
    <property type="entry name" value="IG_LIKE"/>
    <property type="match status" value="1"/>
</dbReference>
<organism evidence="3 4">
    <name type="scientific">Portunus trituberculatus</name>
    <name type="common">Swimming crab</name>
    <name type="synonym">Neptunus trituberculatus</name>
    <dbReference type="NCBI Taxonomy" id="210409"/>
    <lineage>
        <taxon>Eukaryota</taxon>
        <taxon>Metazoa</taxon>
        <taxon>Ecdysozoa</taxon>
        <taxon>Arthropoda</taxon>
        <taxon>Crustacea</taxon>
        <taxon>Multicrustacea</taxon>
        <taxon>Malacostraca</taxon>
        <taxon>Eumalacostraca</taxon>
        <taxon>Eucarida</taxon>
        <taxon>Decapoda</taxon>
        <taxon>Pleocyemata</taxon>
        <taxon>Brachyura</taxon>
        <taxon>Eubrachyura</taxon>
        <taxon>Portunoidea</taxon>
        <taxon>Portunidae</taxon>
        <taxon>Portuninae</taxon>
        <taxon>Portunus</taxon>
    </lineage>
</organism>
<dbReference type="EMBL" id="VSRR010026761">
    <property type="protein sequence ID" value="MPC67785.1"/>
    <property type="molecule type" value="Genomic_DNA"/>
</dbReference>
<dbReference type="Proteomes" id="UP000324222">
    <property type="component" value="Unassembled WGS sequence"/>
</dbReference>
<dbReference type="InterPro" id="IPR036179">
    <property type="entry name" value="Ig-like_dom_sf"/>
</dbReference>
<keyword evidence="1" id="KW-0472">Membrane</keyword>
<evidence type="ECO:0000313" key="3">
    <source>
        <dbReference type="EMBL" id="MPC67785.1"/>
    </source>
</evidence>
<accession>A0A5B7HDU5</accession>
<dbReference type="InterPro" id="IPR007110">
    <property type="entry name" value="Ig-like_dom"/>
</dbReference>
<protein>
    <recommendedName>
        <fullName evidence="2">Ig-like domain-containing protein</fullName>
    </recommendedName>
</protein>
<keyword evidence="1" id="KW-0812">Transmembrane</keyword>
<gene>
    <name evidence="3" type="ORF">E2C01_061969</name>
</gene>
<dbReference type="AlphaFoldDB" id="A0A5B7HDU5"/>
<proteinExistence type="predicted"/>
<evidence type="ECO:0000256" key="1">
    <source>
        <dbReference type="SAM" id="Phobius"/>
    </source>
</evidence>
<feature type="transmembrane region" description="Helical" evidence="1">
    <location>
        <begin position="90"/>
        <end position="114"/>
    </location>
</feature>
<dbReference type="SUPFAM" id="SSF48726">
    <property type="entry name" value="Immunoglobulin"/>
    <property type="match status" value="1"/>
</dbReference>